<organism evidence="2 3">
    <name type="scientific">Paenibacillus herberti</name>
    <dbReference type="NCBI Taxonomy" id="1619309"/>
    <lineage>
        <taxon>Bacteria</taxon>
        <taxon>Bacillati</taxon>
        <taxon>Bacillota</taxon>
        <taxon>Bacilli</taxon>
        <taxon>Bacillales</taxon>
        <taxon>Paenibacillaceae</taxon>
        <taxon>Paenibacillus</taxon>
    </lineage>
</organism>
<accession>A0A229NUX4</accession>
<dbReference type="Pfam" id="PF12773">
    <property type="entry name" value="DZR"/>
    <property type="match status" value="1"/>
</dbReference>
<sequence>MSIFDKMKQGAAEAAKAAQQTMETARLKSQVALRQRDISRYKKEIGEAVFTAYMKDNITGSHDKAFQLCQQIVAAEGQITQLEGQIRRLKALKACSACGREADHQAHFCRDCGAAFPEESVLPPLQLEGQVHVLCGRCKAENPLDARRCTRCGSELASWQ</sequence>
<comment type="caution">
    <text evidence="2">The sequence shown here is derived from an EMBL/GenBank/DDBJ whole genome shotgun (WGS) entry which is preliminary data.</text>
</comment>
<dbReference type="AlphaFoldDB" id="A0A229NUX4"/>
<dbReference type="RefSeq" id="WP_089526385.1">
    <property type="nucleotide sequence ID" value="NZ_NMUQ01000003.1"/>
</dbReference>
<dbReference type="InterPro" id="IPR025874">
    <property type="entry name" value="DZR"/>
</dbReference>
<dbReference type="Proteomes" id="UP000215145">
    <property type="component" value="Unassembled WGS sequence"/>
</dbReference>
<dbReference type="Gene3D" id="4.10.1060.50">
    <property type="match status" value="1"/>
</dbReference>
<evidence type="ECO:0000313" key="3">
    <source>
        <dbReference type="Proteomes" id="UP000215145"/>
    </source>
</evidence>
<protein>
    <recommendedName>
        <fullName evidence="1">DZANK-type domain-containing protein</fullName>
    </recommendedName>
</protein>
<evidence type="ECO:0000313" key="2">
    <source>
        <dbReference type="EMBL" id="OXM13682.1"/>
    </source>
</evidence>
<gene>
    <name evidence="2" type="ORF">CGZ75_21930</name>
</gene>
<feature type="domain" description="DZANK-type" evidence="1">
    <location>
        <begin position="95"/>
        <end position="153"/>
    </location>
</feature>
<dbReference type="EMBL" id="NMUQ01000003">
    <property type="protein sequence ID" value="OXM13682.1"/>
    <property type="molecule type" value="Genomic_DNA"/>
</dbReference>
<dbReference type="OrthoDB" id="2066200at2"/>
<evidence type="ECO:0000259" key="1">
    <source>
        <dbReference type="Pfam" id="PF12773"/>
    </source>
</evidence>
<keyword evidence="3" id="KW-1185">Reference proteome</keyword>
<name>A0A229NUX4_9BACL</name>
<dbReference type="InterPro" id="IPR038587">
    <property type="entry name" value="Ribosomal_eL40_sf"/>
</dbReference>
<proteinExistence type="predicted"/>
<reference evidence="2 3" key="1">
    <citation type="submission" date="2017-07" db="EMBL/GenBank/DDBJ databases">
        <title>Paenibacillus herberti R33 genome sequencing and assembly.</title>
        <authorList>
            <person name="Su W."/>
        </authorList>
    </citation>
    <scope>NUCLEOTIDE SEQUENCE [LARGE SCALE GENOMIC DNA]</scope>
    <source>
        <strain evidence="2 3">R33</strain>
    </source>
</reference>